<proteinExistence type="inferred from homology"/>
<dbReference type="PANTHER" id="PTHR10188">
    <property type="entry name" value="L-ASPARAGINASE"/>
    <property type="match status" value="1"/>
</dbReference>
<dbReference type="GO" id="GO:0005737">
    <property type="term" value="C:cytoplasm"/>
    <property type="evidence" value="ECO:0007669"/>
    <property type="project" value="TreeGrafter"/>
</dbReference>
<evidence type="ECO:0000256" key="6">
    <source>
        <dbReference type="ARBA" id="ARBA00049366"/>
    </source>
</evidence>
<keyword evidence="3" id="KW-0645">Protease</keyword>
<evidence type="ECO:0000256" key="2">
    <source>
        <dbReference type="ARBA" id="ARBA00010872"/>
    </source>
</evidence>
<dbReference type="AlphaFoldDB" id="A0A6S7GW92"/>
<dbReference type="GO" id="GO:0033345">
    <property type="term" value="P:L-asparagine catabolic process via L-aspartate"/>
    <property type="evidence" value="ECO:0007669"/>
    <property type="project" value="TreeGrafter"/>
</dbReference>
<dbReference type="Pfam" id="PF01112">
    <property type="entry name" value="Asparaginase_2"/>
    <property type="match status" value="2"/>
</dbReference>
<reference evidence="7" key="1">
    <citation type="submission" date="2020-04" db="EMBL/GenBank/DDBJ databases">
        <authorList>
            <person name="Alioto T."/>
            <person name="Alioto T."/>
            <person name="Gomez Garrido J."/>
        </authorList>
    </citation>
    <scope>NUCLEOTIDE SEQUENCE</scope>
    <source>
        <strain evidence="7">A484AB</strain>
    </source>
</reference>
<dbReference type="Proteomes" id="UP001152795">
    <property type="component" value="Unassembled WGS sequence"/>
</dbReference>
<evidence type="ECO:0000313" key="7">
    <source>
        <dbReference type="EMBL" id="CAB3994256.1"/>
    </source>
</evidence>
<evidence type="ECO:0000256" key="4">
    <source>
        <dbReference type="ARBA" id="ARBA00022801"/>
    </source>
</evidence>
<evidence type="ECO:0000313" key="8">
    <source>
        <dbReference type="Proteomes" id="UP001152795"/>
    </source>
</evidence>
<dbReference type="GO" id="GO:0004067">
    <property type="term" value="F:asparaginase activity"/>
    <property type="evidence" value="ECO:0007669"/>
    <property type="project" value="UniProtKB-EC"/>
</dbReference>
<dbReference type="PANTHER" id="PTHR10188:SF43">
    <property type="entry name" value="ASPARAGINASE (EUROFUNG)"/>
    <property type="match status" value="1"/>
</dbReference>
<gene>
    <name evidence="7" type="ORF">PACLA_8A080594</name>
</gene>
<protein>
    <submittedName>
        <fullName evidence="7">Isoaspartyl peptidase L-asparaginase-like</fullName>
    </submittedName>
</protein>
<accession>A0A6S7GW92</accession>
<dbReference type="InterPro" id="IPR000246">
    <property type="entry name" value="Peptidase_T2"/>
</dbReference>
<evidence type="ECO:0000256" key="1">
    <source>
        <dbReference type="ARBA" id="ARBA00000306"/>
    </source>
</evidence>
<dbReference type="Gene3D" id="3.60.20.30">
    <property type="entry name" value="(Glycosyl)asparaginase"/>
    <property type="match status" value="1"/>
</dbReference>
<comment type="caution">
    <text evidence="7">The sequence shown here is derived from an EMBL/GenBank/DDBJ whole genome shotgun (WGS) entry which is preliminary data.</text>
</comment>
<dbReference type="OrthoDB" id="2262349at2759"/>
<name>A0A6S7GW92_PARCT</name>
<dbReference type="FunFam" id="3.60.20.30:FF:000001">
    <property type="entry name" value="Isoaspartyl peptidase/L-asparaginase"/>
    <property type="match status" value="1"/>
</dbReference>
<comment type="similarity">
    <text evidence="2">Belongs to the Ntn-hydrolase family.</text>
</comment>
<dbReference type="EMBL" id="CACRXK020002427">
    <property type="protein sequence ID" value="CAB3994256.1"/>
    <property type="molecule type" value="Genomic_DNA"/>
</dbReference>
<evidence type="ECO:0000256" key="3">
    <source>
        <dbReference type="ARBA" id="ARBA00022670"/>
    </source>
</evidence>
<comment type="catalytic activity">
    <reaction evidence="1">
        <text>Cleavage of a beta-linked Asp residue from the N-terminus of a polypeptide.</text>
        <dbReference type="EC" id="3.4.19.5"/>
    </reaction>
</comment>
<dbReference type="GO" id="GO:0006508">
    <property type="term" value="P:proteolysis"/>
    <property type="evidence" value="ECO:0007669"/>
    <property type="project" value="UniProtKB-KW"/>
</dbReference>
<organism evidence="7 8">
    <name type="scientific">Paramuricea clavata</name>
    <name type="common">Red gorgonian</name>
    <name type="synonym">Violescent sea-whip</name>
    <dbReference type="NCBI Taxonomy" id="317549"/>
    <lineage>
        <taxon>Eukaryota</taxon>
        <taxon>Metazoa</taxon>
        <taxon>Cnidaria</taxon>
        <taxon>Anthozoa</taxon>
        <taxon>Octocorallia</taxon>
        <taxon>Malacalcyonacea</taxon>
        <taxon>Plexauridae</taxon>
        <taxon>Paramuricea</taxon>
    </lineage>
</organism>
<dbReference type="InterPro" id="IPR029055">
    <property type="entry name" value="Ntn_hydrolases_N"/>
</dbReference>
<dbReference type="GO" id="GO:0008798">
    <property type="term" value="F:beta-aspartyl-peptidase activity"/>
    <property type="evidence" value="ECO:0007669"/>
    <property type="project" value="UniProtKB-EC"/>
</dbReference>
<comment type="catalytic activity">
    <reaction evidence="6">
        <text>L-asparagine + H2O = L-aspartate + NH4(+)</text>
        <dbReference type="Rhea" id="RHEA:21016"/>
        <dbReference type="ChEBI" id="CHEBI:15377"/>
        <dbReference type="ChEBI" id="CHEBI:28938"/>
        <dbReference type="ChEBI" id="CHEBI:29991"/>
        <dbReference type="ChEBI" id="CHEBI:58048"/>
        <dbReference type="EC" id="3.5.1.1"/>
    </reaction>
</comment>
<keyword evidence="4" id="KW-0378">Hydrolase</keyword>
<evidence type="ECO:0000256" key="5">
    <source>
        <dbReference type="ARBA" id="ARBA00022813"/>
    </source>
</evidence>
<sequence>MGLKHITTRFENEPRFVLLHIYRYFLRQYLPIKFLGAVTAARYILHPVSLARKVMDESDHCTLCADGALEFAVKQNVPIEFVEGRDYPPWDGPNRFNDNPGDTVTAIAMDCKGNLACAASSGGIPGKSKGRVGDVPQIGCGGYANKCGAAAACGHGESIIKMTVAKEVVSNMEKLNQSAQEAADTALQEVNLRLMNEPYVAVTAISREGSFGMAAINASAMPWASISDRDHDHVIVLRSGTQPGVIHEEVEIE</sequence>
<dbReference type="SUPFAM" id="SSF56235">
    <property type="entry name" value="N-terminal nucleophile aminohydrolases (Ntn hydrolases)"/>
    <property type="match status" value="1"/>
</dbReference>
<keyword evidence="8" id="KW-1185">Reference proteome</keyword>
<keyword evidence="5" id="KW-0068">Autocatalytic cleavage</keyword>